<dbReference type="CDD" id="cd06986">
    <property type="entry name" value="cupin_MmsR-like_N"/>
    <property type="match status" value="1"/>
</dbReference>
<name>A0A839TTS3_9BACL</name>
<evidence type="ECO:0000256" key="3">
    <source>
        <dbReference type="ARBA" id="ARBA00023163"/>
    </source>
</evidence>
<dbReference type="PROSITE" id="PS01124">
    <property type="entry name" value="HTH_ARAC_FAMILY_2"/>
    <property type="match status" value="1"/>
</dbReference>
<dbReference type="Pfam" id="PF12833">
    <property type="entry name" value="HTH_18"/>
    <property type="match status" value="1"/>
</dbReference>
<keyword evidence="1" id="KW-0805">Transcription regulation</keyword>
<dbReference type="AlphaFoldDB" id="A0A839TTS3"/>
<dbReference type="SUPFAM" id="SSF46689">
    <property type="entry name" value="Homeodomain-like"/>
    <property type="match status" value="2"/>
</dbReference>
<dbReference type="InterPro" id="IPR018060">
    <property type="entry name" value="HTH_AraC"/>
</dbReference>
<accession>A0A839TTS3</accession>
<protein>
    <submittedName>
        <fullName evidence="5">AraC-like DNA-binding protein</fullName>
    </submittedName>
</protein>
<organism evidence="5 6">
    <name type="scientific">Paenibacillus rhizosphaerae</name>
    <dbReference type="NCBI Taxonomy" id="297318"/>
    <lineage>
        <taxon>Bacteria</taxon>
        <taxon>Bacillati</taxon>
        <taxon>Bacillota</taxon>
        <taxon>Bacilli</taxon>
        <taxon>Bacillales</taxon>
        <taxon>Paenibacillaceae</taxon>
        <taxon>Paenibacillus</taxon>
    </lineage>
</organism>
<evidence type="ECO:0000256" key="1">
    <source>
        <dbReference type="ARBA" id="ARBA00023015"/>
    </source>
</evidence>
<dbReference type="PROSITE" id="PS00041">
    <property type="entry name" value="HTH_ARAC_FAMILY_1"/>
    <property type="match status" value="1"/>
</dbReference>
<sequence length="292" mass="32446">MTRINVDYYMPALQGQTDLCLHFFGMEECLPSHSWGPGLRDAYILHYVHSGTGTFTTGGTTYRLGAGQGFLIVPDMLVHYTADESDPWTYTWIGFQGVLAKTLLQRAHLNASHPVYEAGLDGGFPQFYGQLRTALEGPGGDVLSQGILYGLLGELIRDCRNNGEAPRPTTSKEAYVRKAVGYIESSYSQKISIQDIARSVGLDRTYLSGLFKDQFGMSLQAFLLEYRMKRAAILLHNLELSVSDVSRSVGYTDPFLFSKMFKKTIGCSPRSYREQQISSGSWGADHSAKTLF</sequence>
<evidence type="ECO:0000259" key="4">
    <source>
        <dbReference type="PROSITE" id="PS01124"/>
    </source>
</evidence>
<evidence type="ECO:0000313" key="6">
    <source>
        <dbReference type="Proteomes" id="UP000517523"/>
    </source>
</evidence>
<dbReference type="InterPro" id="IPR037923">
    <property type="entry name" value="HTH-like"/>
</dbReference>
<dbReference type="Pfam" id="PF02311">
    <property type="entry name" value="AraC_binding"/>
    <property type="match status" value="1"/>
</dbReference>
<dbReference type="RefSeq" id="WP_183584133.1">
    <property type="nucleotide sequence ID" value="NZ_JACHXJ010000004.1"/>
</dbReference>
<feature type="domain" description="HTH araC/xylS-type" evidence="4">
    <location>
        <begin position="177"/>
        <end position="275"/>
    </location>
</feature>
<evidence type="ECO:0000256" key="2">
    <source>
        <dbReference type="ARBA" id="ARBA00023125"/>
    </source>
</evidence>
<reference evidence="5 6" key="1">
    <citation type="submission" date="2020-08" db="EMBL/GenBank/DDBJ databases">
        <title>Genomic Encyclopedia of Type Strains, Phase III (KMG-III): the genomes of soil and plant-associated and newly described type strains.</title>
        <authorList>
            <person name="Whitman W."/>
        </authorList>
    </citation>
    <scope>NUCLEOTIDE SEQUENCE [LARGE SCALE GENOMIC DNA]</scope>
    <source>
        <strain evidence="5 6">CECT 5831</strain>
    </source>
</reference>
<dbReference type="PANTHER" id="PTHR43280">
    <property type="entry name" value="ARAC-FAMILY TRANSCRIPTIONAL REGULATOR"/>
    <property type="match status" value="1"/>
</dbReference>
<dbReference type="Gene3D" id="2.60.120.280">
    <property type="entry name" value="Regulatory protein AraC"/>
    <property type="match status" value="1"/>
</dbReference>
<dbReference type="Proteomes" id="UP000517523">
    <property type="component" value="Unassembled WGS sequence"/>
</dbReference>
<dbReference type="GO" id="GO:0003700">
    <property type="term" value="F:DNA-binding transcription factor activity"/>
    <property type="evidence" value="ECO:0007669"/>
    <property type="project" value="InterPro"/>
</dbReference>
<evidence type="ECO:0000313" key="5">
    <source>
        <dbReference type="EMBL" id="MBB3129951.1"/>
    </source>
</evidence>
<dbReference type="InterPro" id="IPR018062">
    <property type="entry name" value="HTH_AraC-typ_CS"/>
</dbReference>
<dbReference type="InterPro" id="IPR009057">
    <property type="entry name" value="Homeodomain-like_sf"/>
</dbReference>
<dbReference type="EMBL" id="JACHXJ010000004">
    <property type="protein sequence ID" value="MBB3129951.1"/>
    <property type="molecule type" value="Genomic_DNA"/>
</dbReference>
<dbReference type="InterPro" id="IPR020449">
    <property type="entry name" value="Tscrpt_reg_AraC-type_HTH"/>
</dbReference>
<proteinExistence type="predicted"/>
<dbReference type="PRINTS" id="PR00032">
    <property type="entry name" value="HTHARAC"/>
</dbReference>
<dbReference type="PANTHER" id="PTHR43280:SF30">
    <property type="entry name" value="MMSAB OPERON REGULATORY PROTEIN"/>
    <property type="match status" value="1"/>
</dbReference>
<dbReference type="SMART" id="SM00342">
    <property type="entry name" value="HTH_ARAC"/>
    <property type="match status" value="1"/>
</dbReference>
<dbReference type="GO" id="GO:0043565">
    <property type="term" value="F:sequence-specific DNA binding"/>
    <property type="evidence" value="ECO:0007669"/>
    <property type="project" value="InterPro"/>
</dbReference>
<keyword evidence="2 5" id="KW-0238">DNA-binding</keyword>
<comment type="caution">
    <text evidence="5">The sequence shown here is derived from an EMBL/GenBank/DDBJ whole genome shotgun (WGS) entry which is preliminary data.</text>
</comment>
<dbReference type="Gene3D" id="1.10.10.60">
    <property type="entry name" value="Homeodomain-like"/>
    <property type="match status" value="2"/>
</dbReference>
<dbReference type="SUPFAM" id="SSF51215">
    <property type="entry name" value="Regulatory protein AraC"/>
    <property type="match status" value="1"/>
</dbReference>
<keyword evidence="3" id="KW-0804">Transcription</keyword>
<dbReference type="InterPro" id="IPR003313">
    <property type="entry name" value="AraC-bd"/>
</dbReference>
<gene>
    <name evidence="5" type="ORF">FHS19_004656</name>
</gene>